<keyword evidence="3" id="KW-1185">Reference proteome</keyword>
<dbReference type="Proteomes" id="UP000031036">
    <property type="component" value="Unassembled WGS sequence"/>
</dbReference>
<accession>A0A0B2V0A9</accession>
<dbReference type="EMBL" id="JPKZ01002898">
    <property type="protein sequence ID" value="KHN74515.1"/>
    <property type="molecule type" value="Genomic_DNA"/>
</dbReference>
<feature type="compositionally biased region" description="Basic and acidic residues" evidence="1">
    <location>
        <begin position="28"/>
        <end position="58"/>
    </location>
</feature>
<comment type="caution">
    <text evidence="2">The sequence shown here is derived from an EMBL/GenBank/DDBJ whole genome shotgun (WGS) entry which is preliminary data.</text>
</comment>
<evidence type="ECO:0000313" key="2">
    <source>
        <dbReference type="EMBL" id="KHN74515.1"/>
    </source>
</evidence>
<feature type="compositionally biased region" description="Polar residues" evidence="1">
    <location>
        <begin position="59"/>
        <end position="68"/>
    </location>
</feature>
<gene>
    <name evidence="2" type="ORF">Tcan_16108</name>
</gene>
<sequence length="75" mass="8633">MTIERTEFEPDEAKDRSDIRFDPVLYEKNNDDQHHTAMSEKGKGKKALKGEQAQEREQPTQQECSLSLKTAVPKN</sequence>
<evidence type="ECO:0000313" key="3">
    <source>
        <dbReference type="Proteomes" id="UP000031036"/>
    </source>
</evidence>
<dbReference type="AlphaFoldDB" id="A0A0B2V0A9"/>
<feature type="region of interest" description="Disordered" evidence="1">
    <location>
        <begin position="1"/>
        <end position="75"/>
    </location>
</feature>
<name>A0A0B2V0A9_TOXCA</name>
<feature type="compositionally biased region" description="Basic and acidic residues" evidence="1">
    <location>
        <begin position="1"/>
        <end position="21"/>
    </location>
</feature>
<protein>
    <submittedName>
        <fullName evidence="2">Uncharacterized protein</fullName>
    </submittedName>
</protein>
<organism evidence="2 3">
    <name type="scientific">Toxocara canis</name>
    <name type="common">Canine roundworm</name>
    <dbReference type="NCBI Taxonomy" id="6265"/>
    <lineage>
        <taxon>Eukaryota</taxon>
        <taxon>Metazoa</taxon>
        <taxon>Ecdysozoa</taxon>
        <taxon>Nematoda</taxon>
        <taxon>Chromadorea</taxon>
        <taxon>Rhabditida</taxon>
        <taxon>Spirurina</taxon>
        <taxon>Ascaridomorpha</taxon>
        <taxon>Ascaridoidea</taxon>
        <taxon>Toxocaridae</taxon>
        <taxon>Toxocara</taxon>
    </lineage>
</organism>
<evidence type="ECO:0000256" key="1">
    <source>
        <dbReference type="SAM" id="MobiDB-lite"/>
    </source>
</evidence>
<dbReference type="OrthoDB" id="10556277at2759"/>
<proteinExistence type="predicted"/>
<reference evidence="2 3" key="1">
    <citation type="submission" date="2014-11" db="EMBL/GenBank/DDBJ databases">
        <title>Genetic blueprint of the zoonotic pathogen Toxocara canis.</title>
        <authorList>
            <person name="Zhu X.-Q."/>
            <person name="Korhonen P.K."/>
            <person name="Cai H."/>
            <person name="Young N.D."/>
            <person name="Nejsum P."/>
            <person name="von Samson-Himmelstjerna G."/>
            <person name="Boag P.R."/>
            <person name="Tan P."/>
            <person name="Li Q."/>
            <person name="Min J."/>
            <person name="Yang Y."/>
            <person name="Wang X."/>
            <person name="Fang X."/>
            <person name="Hall R.S."/>
            <person name="Hofmann A."/>
            <person name="Sternberg P.W."/>
            <person name="Jex A.R."/>
            <person name="Gasser R.B."/>
        </authorList>
    </citation>
    <scope>NUCLEOTIDE SEQUENCE [LARGE SCALE GENOMIC DNA]</scope>
    <source>
        <strain evidence="2">PN_DK_2014</strain>
    </source>
</reference>